<proteinExistence type="predicted"/>
<dbReference type="EMBL" id="ABJB010035858">
    <property type="status" value="NOT_ANNOTATED_CDS"/>
    <property type="molecule type" value="Genomic_DNA"/>
</dbReference>
<sequence length="170" mass="18548">KMTHGNVDTSWHVAILAAFTTFMIMTTIKNSGIVYVGLVEEFNVNRQRAAWPISIQAASIHIIALAVGILQRRLSVYQIGYIGSVLVWSGLIASAFAPNLVVMSLTYGLVHGTGIGIISVTLAVVILCSFDKYRGTASGIRYIGEIASIVVFPKLLVYLRNVFKFRGMLL</sequence>
<dbReference type="VEuPathDB" id="VectorBase:ISCI005590"/>
<evidence type="ECO:0000313" key="4">
    <source>
        <dbReference type="EMBL" id="EEC08928.1"/>
    </source>
</evidence>
<dbReference type="GO" id="GO:0005886">
    <property type="term" value="C:plasma membrane"/>
    <property type="evidence" value="ECO:0000318"/>
    <property type="project" value="GO_Central"/>
</dbReference>
<dbReference type="SUPFAM" id="SSF103473">
    <property type="entry name" value="MFS general substrate transporter"/>
    <property type="match status" value="1"/>
</dbReference>
<dbReference type="VEuPathDB" id="VectorBase:ISCW005590"/>
<reference evidence="4 6" key="1">
    <citation type="submission" date="2008-03" db="EMBL/GenBank/DDBJ databases">
        <title>Annotation of Ixodes scapularis.</title>
        <authorList>
            <consortium name="Ixodes scapularis Genome Project Consortium"/>
            <person name="Caler E."/>
            <person name="Hannick L.I."/>
            <person name="Bidwell S."/>
            <person name="Joardar V."/>
            <person name="Thiagarajan M."/>
            <person name="Amedeo P."/>
            <person name="Galinsky K.J."/>
            <person name="Schobel S."/>
            <person name="Inman J."/>
            <person name="Hostetler J."/>
            <person name="Miller J."/>
            <person name="Hammond M."/>
            <person name="Megy K."/>
            <person name="Lawson D."/>
            <person name="Kodira C."/>
            <person name="Sutton G."/>
            <person name="Meyer J."/>
            <person name="Hill C.A."/>
            <person name="Birren B."/>
            <person name="Nene V."/>
            <person name="Collins F."/>
            <person name="Alarcon-Chaidez F."/>
            <person name="Wikel S."/>
            <person name="Strausberg R."/>
        </authorList>
    </citation>
    <scope>NUCLEOTIDE SEQUENCE [LARGE SCALE GENOMIC DNA]</scope>
    <source>
        <strain evidence="6">Wikel</strain>
        <strain evidence="4">Wikel colony</strain>
    </source>
</reference>
<keyword evidence="2" id="KW-0812">Transmembrane</keyword>
<dbReference type="Gene3D" id="1.20.1250.20">
    <property type="entry name" value="MFS general substrate transporter like domains"/>
    <property type="match status" value="1"/>
</dbReference>
<organism>
    <name type="scientific">Ixodes scapularis</name>
    <name type="common">Black-legged tick</name>
    <name type="synonym">Deer tick</name>
    <dbReference type="NCBI Taxonomy" id="6945"/>
    <lineage>
        <taxon>Eukaryota</taxon>
        <taxon>Metazoa</taxon>
        <taxon>Ecdysozoa</taxon>
        <taxon>Arthropoda</taxon>
        <taxon>Chelicerata</taxon>
        <taxon>Arachnida</taxon>
        <taxon>Acari</taxon>
        <taxon>Parasitiformes</taxon>
        <taxon>Ixodida</taxon>
        <taxon>Ixodoidea</taxon>
        <taxon>Ixodidae</taxon>
        <taxon>Ixodinae</taxon>
        <taxon>Ixodes</taxon>
    </lineage>
</organism>
<dbReference type="AlphaFoldDB" id="B7PQQ6"/>
<dbReference type="Proteomes" id="UP000001555">
    <property type="component" value="Unassembled WGS sequence"/>
</dbReference>
<dbReference type="OrthoDB" id="6499973at2759"/>
<keyword evidence="2" id="KW-1133">Transmembrane helix</keyword>
<dbReference type="InterPro" id="IPR050327">
    <property type="entry name" value="Proton-linked_MCT"/>
</dbReference>
<feature type="transmembrane region" description="Helical" evidence="2">
    <location>
        <begin position="49"/>
        <end position="70"/>
    </location>
</feature>
<feature type="domain" description="Major facilitator superfamily (MFS) profile" evidence="3">
    <location>
        <begin position="13"/>
        <end position="170"/>
    </location>
</feature>
<dbReference type="PANTHER" id="PTHR11360:SF303">
    <property type="entry name" value="MAJOR FACILITATOR SUPERFAMILY (MFS) PROFILE DOMAIN-CONTAINING PROTEIN"/>
    <property type="match status" value="1"/>
</dbReference>
<gene>
    <name evidence="4" type="ORF">IscW_ISCW005590</name>
</gene>
<evidence type="ECO:0000313" key="5">
    <source>
        <dbReference type="EnsemblMetazoa" id="ISCW005590-PA"/>
    </source>
</evidence>
<feature type="transmembrane region" description="Helical" evidence="2">
    <location>
        <begin position="142"/>
        <end position="160"/>
    </location>
</feature>
<dbReference type="EnsemblMetazoa" id="ISCW005590-RA">
    <property type="protein sequence ID" value="ISCW005590-PA"/>
    <property type="gene ID" value="ISCW005590"/>
</dbReference>
<reference evidence="5" key="2">
    <citation type="submission" date="2020-05" db="UniProtKB">
        <authorList>
            <consortium name="EnsemblMetazoa"/>
        </authorList>
    </citation>
    <scope>IDENTIFICATION</scope>
    <source>
        <strain evidence="5">wikel</strain>
    </source>
</reference>
<dbReference type="InterPro" id="IPR020846">
    <property type="entry name" value="MFS_dom"/>
</dbReference>
<dbReference type="PROSITE" id="PS50850">
    <property type="entry name" value="MFS"/>
    <property type="match status" value="1"/>
</dbReference>
<protein>
    <submittedName>
        <fullName evidence="4 5">Monocarboxylate transporter, putative</fullName>
    </submittedName>
</protein>
<keyword evidence="6" id="KW-1185">Reference proteome</keyword>
<dbReference type="InterPro" id="IPR036259">
    <property type="entry name" value="MFS_trans_sf"/>
</dbReference>
<dbReference type="VEuPathDB" id="VectorBase:ISCP_030760"/>
<dbReference type="EMBL" id="DS766775">
    <property type="protein sequence ID" value="EEC08928.1"/>
    <property type="molecule type" value="Genomic_DNA"/>
</dbReference>
<name>B7PQQ6_IXOSC</name>
<feature type="non-terminal residue" evidence="4">
    <location>
        <position position="1"/>
    </location>
</feature>
<feature type="transmembrane region" description="Helical" evidence="2">
    <location>
        <begin position="79"/>
        <end position="97"/>
    </location>
</feature>
<evidence type="ECO:0000313" key="6">
    <source>
        <dbReference type="Proteomes" id="UP000001555"/>
    </source>
</evidence>
<dbReference type="PANTHER" id="PTHR11360">
    <property type="entry name" value="MONOCARBOXYLATE TRANSPORTER"/>
    <property type="match status" value="1"/>
</dbReference>
<keyword evidence="2" id="KW-0472">Membrane</keyword>
<feature type="transmembrane region" description="Helical" evidence="2">
    <location>
        <begin position="109"/>
        <end position="130"/>
    </location>
</feature>
<dbReference type="GO" id="GO:0008028">
    <property type="term" value="F:monocarboxylic acid transmembrane transporter activity"/>
    <property type="evidence" value="ECO:0000318"/>
    <property type="project" value="GO_Central"/>
</dbReference>
<evidence type="ECO:0000256" key="2">
    <source>
        <dbReference type="SAM" id="Phobius"/>
    </source>
</evidence>
<comment type="subcellular location">
    <subcellularLocation>
        <location evidence="1">Membrane</location>
        <topology evidence="1">Multi-pass membrane protein</topology>
    </subcellularLocation>
</comment>
<dbReference type="HOGENOM" id="CLU_1574623_0_0_1"/>
<dbReference type="PaxDb" id="6945-B7PQQ6"/>
<evidence type="ECO:0000259" key="3">
    <source>
        <dbReference type="PROSITE" id="PS50850"/>
    </source>
</evidence>
<accession>B7PQQ6</accession>
<evidence type="ECO:0000256" key="1">
    <source>
        <dbReference type="ARBA" id="ARBA00004141"/>
    </source>
</evidence>
<feature type="transmembrane region" description="Helical" evidence="2">
    <location>
        <begin position="12"/>
        <end position="37"/>
    </location>
</feature>
<feature type="non-terminal residue" evidence="4">
    <location>
        <position position="170"/>
    </location>
</feature>